<feature type="coiled-coil region" evidence="1">
    <location>
        <begin position="510"/>
        <end position="573"/>
    </location>
</feature>
<reference evidence="4 5" key="1">
    <citation type="submission" date="2021-03" db="EMBL/GenBank/DDBJ databases">
        <title>Complete Genome Sequences of Two Lysobacter Strains Isolated from Sea Water (Lysobacter caseinilyticus) and Soil (Lysobacter helvus) in South Korea.</title>
        <authorList>
            <person name="Watanabe Y."/>
            <person name="Arakawa K."/>
        </authorList>
    </citation>
    <scope>NUCLEOTIDE SEQUENCE [LARGE SCALE GENOMIC DNA]</scope>
    <source>
        <strain evidence="4 5">KVB24</strain>
    </source>
</reference>
<evidence type="ECO:0000313" key="4">
    <source>
        <dbReference type="EMBL" id="BCT94124.1"/>
    </source>
</evidence>
<keyword evidence="2" id="KW-0472">Membrane</keyword>
<dbReference type="CDD" id="cd07341">
    <property type="entry name" value="M56_BlaR1_MecR1_like"/>
    <property type="match status" value="1"/>
</dbReference>
<feature type="domain" description="Peptidase M56" evidence="3">
    <location>
        <begin position="25"/>
        <end position="290"/>
    </location>
</feature>
<protein>
    <recommendedName>
        <fullName evidence="3">Peptidase M56 domain-containing protein</fullName>
    </recommendedName>
</protein>
<evidence type="ECO:0000259" key="3">
    <source>
        <dbReference type="Pfam" id="PF05569"/>
    </source>
</evidence>
<dbReference type="InterPro" id="IPR008756">
    <property type="entry name" value="Peptidase_M56"/>
</dbReference>
<evidence type="ECO:0000313" key="5">
    <source>
        <dbReference type="Proteomes" id="UP000681317"/>
    </source>
</evidence>
<sequence>MNDFVATLVPALGHALVQFLWQGAAIGALAAIALRLLRDASPQARYLVACLALLACVIAPVYSVVSQFNDLAPATQAVPDFHRVQEINFADNSAMPTVQARVDAWLSAMTPAIVAAWAAGASVFCLRTLFGAAWLRRMRRVPQPPLQATWQARLDAIARRMRVRDVALRLVDALDSPVVAGWWRPVVLLPTAVALRMPADLVEALLAHELAHVRRHDYLVNLLQRVVEALLFYHPVTWWLSRRVRIEREHVADRLAADALGEPRRLAVALAALSDLQRPAPTRVPHLAHAAHGGHLMSRIQQLLHPARSSNHRVPAGRIALPLLGIAAACIAFVAQAQIGRDAAPVVAATPAVSATPAVDAAPIAAPAVDATPVVATTPRVQATPAVQVAQETTSIRQIRDHDDGHTFALVRHGQDGYTMSGSTRDIPQIDAVKRMVRNDFLWFRRDGKAYVIDDPATVSHAQAAWKDSELLGDKMEALGKQMEVHGKKMEGLGAQMEKLSGDGKPSPKLDAANERLEDLAAQQEELAGKQMKLAQKQRKADGKAADDLDAQMDALSKEMDALSGQMEAQSRIIESESAQLRRNAEPMEALSRQMQDASKPMDALGRQMNVLGKQQEQLSRKAMLETERLIAEALKSGLAKPSPVVQSR</sequence>
<evidence type="ECO:0000256" key="1">
    <source>
        <dbReference type="SAM" id="Coils"/>
    </source>
</evidence>
<proteinExistence type="predicted"/>
<dbReference type="PANTHER" id="PTHR34978">
    <property type="entry name" value="POSSIBLE SENSOR-TRANSDUCER PROTEIN BLAR"/>
    <property type="match status" value="1"/>
</dbReference>
<dbReference type="EMBL" id="AP024545">
    <property type="protein sequence ID" value="BCT94124.1"/>
    <property type="molecule type" value="Genomic_DNA"/>
</dbReference>
<feature type="transmembrane region" description="Helical" evidence="2">
    <location>
        <begin position="12"/>
        <end position="34"/>
    </location>
</feature>
<accession>A0ABN6FYS2</accession>
<keyword evidence="1" id="KW-0175">Coiled coil</keyword>
<dbReference type="Proteomes" id="UP000681317">
    <property type="component" value="Chromosome"/>
</dbReference>
<feature type="transmembrane region" description="Helical" evidence="2">
    <location>
        <begin position="105"/>
        <end position="130"/>
    </location>
</feature>
<name>A0ABN6FYS2_9GAMM</name>
<evidence type="ECO:0000256" key="2">
    <source>
        <dbReference type="SAM" id="Phobius"/>
    </source>
</evidence>
<feature type="transmembrane region" description="Helical" evidence="2">
    <location>
        <begin position="319"/>
        <end position="339"/>
    </location>
</feature>
<keyword evidence="2" id="KW-1133">Transmembrane helix</keyword>
<dbReference type="RefSeq" id="WP_213435011.1">
    <property type="nucleotide sequence ID" value="NZ_AP024545.1"/>
</dbReference>
<dbReference type="PANTHER" id="PTHR34978:SF3">
    <property type="entry name" value="SLR0241 PROTEIN"/>
    <property type="match status" value="1"/>
</dbReference>
<organism evidence="4 5">
    <name type="scientific">Noviluteimonas caseinilytica</name>
    <dbReference type="NCBI Taxonomy" id="2675101"/>
    <lineage>
        <taxon>Bacteria</taxon>
        <taxon>Pseudomonadati</taxon>
        <taxon>Pseudomonadota</taxon>
        <taxon>Gammaproteobacteria</taxon>
        <taxon>Lysobacterales</taxon>
        <taxon>Lysobacteraceae</taxon>
        <taxon>Noviluteimonas</taxon>
    </lineage>
</organism>
<feature type="transmembrane region" description="Helical" evidence="2">
    <location>
        <begin position="46"/>
        <end position="65"/>
    </location>
</feature>
<dbReference type="Pfam" id="PF05569">
    <property type="entry name" value="Peptidase_M56"/>
    <property type="match status" value="1"/>
</dbReference>
<gene>
    <name evidence="4" type="ORF">LYSCAS_31480</name>
</gene>
<keyword evidence="2" id="KW-0812">Transmembrane</keyword>
<dbReference type="InterPro" id="IPR052173">
    <property type="entry name" value="Beta-lactam_resp_regulator"/>
</dbReference>
<keyword evidence="5" id="KW-1185">Reference proteome</keyword>